<name>W0JUB9_9EURY</name>
<keyword evidence="5" id="KW-1185">Reference proteome</keyword>
<dbReference type="EMBL" id="CP007055">
    <property type="protein sequence ID" value="AHG00830.1"/>
    <property type="molecule type" value="Genomic_DNA"/>
</dbReference>
<accession>W0JUB9</accession>
<feature type="region of interest" description="Disordered" evidence="1">
    <location>
        <begin position="1"/>
        <end position="28"/>
    </location>
</feature>
<proteinExistence type="predicted"/>
<evidence type="ECO:0000313" key="4">
    <source>
        <dbReference type="EMBL" id="AHG00849.1"/>
    </source>
</evidence>
<keyword evidence="2" id="KW-1133">Transmembrane helix</keyword>
<dbReference type="Proteomes" id="UP000019024">
    <property type="component" value="Chromosome"/>
</dbReference>
<dbReference type="EMBL" id="CP007055">
    <property type="protein sequence ID" value="AHG00849.1"/>
    <property type="molecule type" value="Genomic_DNA"/>
</dbReference>
<dbReference type="KEGG" id="hlr:HALLA_09615"/>
<dbReference type="HOGENOM" id="CLU_3003029_0_0_2"/>
<reference evidence="3 5" key="1">
    <citation type="submission" date="2014-01" db="EMBL/GenBank/DDBJ databases">
        <authorList>
            <consortium name="DOE Joint Genome Institute"/>
            <person name="Anderson I."/>
            <person name="Huntemann M."/>
            <person name="Han J."/>
            <person name="Chen A."/>
            <person name="Kyrpides N."/>
            <person name="Mavromatis K."/>
            <person name="Markowitz V."/>
            <person name="Palaniappan K."/>
            <person name="Ivanova N."/>
            <person name="Schaumberg A."/>
            <person name="Pati A."/>
            <person name="Liolios K."/>
            <person name="Nordberg H.P."/>
            <person name="Cantor M.N."/>
            <person name="Hua S.X."/>
            <person name="Woyke T."/>
        </authorList>
    </citation>
    <scope>NUCLEOTIDE SEQUENCE [LARGE SCALE GENOMIC DNA]</scope>
    <source>
        <strain evidence="3 5">XH-48</strain>
    </source>
</reference>
<dbReference type="AlphaFoldDB" id="W0JUB9"/>
<evidence type="ECO:0000256" key="1">
    <source>
        <dbReference type="SAM" id="MobiDB-lite"/>
    </source>
</evidence>
<keyword evidence="2" id="KW-0472">Membrane</keyword>
<evidence type="ECO:0000313" key="3">
    <source>
        <dbReference type="EMBL" id="AHG00830.1"/>
    </source>
</evidence>
<evidence type="ECO:0000313" key="5">
    <source>
        <dbReference type="Proteomes" id="UP000019024"/>
    </source>
</evidence>
<feature type="transmembrane region" description="Helical" evidence="2">
    <location>
        <begin position="35"/>
        <end position="55"/>
    </location>
</feature>
<dbReference type="KEGG" id="hlr:HALLA_09450"/>
<protein>
    <submittedName>
        <fullName evidence="3">Uncharacterized protein</fullName>
    </submittedName>
</protein>
<evidence type="ECO:0000256" key="2">
    <source>
        <dbReference type="SAM" id="Phobius"/>
    </source>
</evidence>
<dbReference type="STRING" id="797299.HALLA_09450"/>
<sequence>MIPLLEHGDTTYGDGGYSVTNTESSGSEPICKDDLLLILTVVNVVLVVINIWVSVK</sequence>
<gene>
    <name evidence="3" type="ORF">HALLA_09450</name>
    <name evidence="4" type="ORF">HALLA_09615</name>
</gene>
<dbReference type="GeneID" id="43330772"/>
<keyword evidence="2" id="KW-0812">Transmembrane</keyword>
<feature type="compositionally biased region" description="Polar residues" evidence="1">
    <location>
        <begin position="18"/>
        <end position="27"/>
    </location>
</feature>
<organism evidence="3 5">
    <name type="scientific">Halostagnicola larsenii XH-48</name>
    <dbReference type="NCBI Taxonomy" id="797299"/>
    <lineage>
        <taxon>Archaea</taxon>
        <taxon>Methanobacteriati</taxon>
        <taxon>Methanobacteriota</taxon>
        <taxon>Stenosarchaea group</taxon>
        <taxon>Halobacteria</taxon>
        <taxon>Halobacteriales</taxon>
        <taxon>Natrialbaceae</taxon>
        <taxon>Halostagnicola</taxon>
    </lineage>
</organism>
<dbReference type="RefSeq" id="WP_157231321.1">
    <property type="nucleotide sequence ID" value="NZ_CP007055.1"/>
</dbReference>